<dbReference type="PANTHER" id="PTHR30055">
    <property type="entry name" value="HTH-TYPE TRANSCRIPTIONAL REGULATOR RUTR"/>
    <property type="match status" value="1"/>
</dbReference>
<dbReference type="eggNOG" id="COG1309">
    <property type="taxonomic scope" value="Bacteria"/>
</dbReference>
<proteinExistence type="predicted"/>
<dbReference type="InterPro" id="IPR001647">
    <property type="entry name" value="HTH_TetR"/>
</dbReference>
<dbReference type="EMBL" id="CP000910">
    <property type="protein sequence ID" value="ABY24555.1"/>
    <property type="molecule type" value="Genomic_DNA"/>
</dbReference>
<dbReference type="Proteomes" id="UP000002007">
    <property type="component" value="Chromosome"/>
</dbReference>
<dbReference type="InterPro" id="IPR050109">
    <property type="entry name" value="HTH-type_TetR-like_transc_reg"/>
</dbReference>
<name>A9WTN4_RENSM</name>
<dbReference type="GO" id="GO:0000976">
    <property type="term" value="F:transcription cis-regulatory region binding"/>
    <property type="evidence" value="ECO:0007669"/>
    <property type="project" value="TreeGrafter"/>
</dbReference>
<dbReference type="InterPro" id="IPR009057">
    <property type="entry name" value="Homeodomain-like_sf"/>
</dbReference>
<dbReference type="RefSeq" id="WP_012246205.1">
    <property type="nucleotide sequence ID" value="NC_010168.1"/>
</dbReference>
<evidence type="ECO:0000313" key="5">
    <source>
        <dbReference type="Proteomes" id="UP000002007"/>
    </source>
</evidence>
<dbReference type="Pfam" id="PF00440">
    <property type="entry name" value="TetR_N"/>
    <property type="match status" value="1"/>
</dbReference>
<dbReference type="AlphaFoldDB" id="A9WTN4"/>
<dbReference type="STRING" id="288705.RSal33209_2831"/>
<accession>A9WTN4</accession>
<evidence type="ECO:0000259" key="3">
    <source>
        <dbReference type="PROSITE" id="PS50977"/>
    </source>
</evidence>
<dbReference type="HOGENOM" id="CLU_069356_17_2_11"/>
<keyword evidence="5" id="KW-1185">Reference proteome</keyword>
<dbReference type="Gene3D" id="1.10.357.10">
    <property type="entry name" value="Tetracycline Repressor, domain 2"/>
    <property type="match status" value="1"/>
</dbReference>
<organism evidence="4 5">
    <name type="scientific">Renibacterium salmoninarum (strain ATCC 33209 / DSM 20767 / JCM 11484 / NBRC 15589 / NCIMB 2235)</name>
    <dbReference type="NCBI Taxonomy" id="288705"/>
    <lineage>
        <taxon>Bacteria</taxon>
        <taxon>Bacillati</taxon>
        <taxon>Actinomycetota</taxon>
        <taxon>Actinomycetes</taxon>
        <taxon>Micrococcales</taxon>
        <taxon>Micrococcaceae</taxon>
        <taxon>Renibacterium</taxon>
    </lineage>
</organism>
<feature type="domain" description="HTH tetR-type" evidence="3">
    <location>
        <begin position="1"/>
        <end position="55"/>
    </location>
</feature>
<sequence>MLNIAAQIIAENGIEGLTMDELAHRACTGKGTIFRRFGSRSGLLDSLLSHTEEDFQRSLIFGPPPFGPGAPAQERLLAYGRAVIDRFGVNGELQRAADAGGYRFNTRVASFHRMHVTMLLRECGVGVDEAGLALVMLSALQPNLLNYQRKEAGMNADHQFVLWSFLVQRLAGPAN</sequence>
<dbReference type="PANTHER" id="PTHR30055:SF209">
    <property type="entry name" value="POSSIBLE TRANSCRIPTIONAL REGULATORY PROTEIN (PROBABLY TETR-FAMILY)"/>
    <property type="match status" value="1"/>
</dbReference>
<reference evidence="5" key="1">
    <citation type="journal article" date="2008" name="J. Bacteriol.">
        <title>Genome sequence of the fish pathogen Renibacterium salmoninarum suggests reductive evolution away from an environmental Arthrobacter ancestor.</title>
        <authorList>
            <person name="Wiens G.D."/>
            <person name="Rockey D.D."/>
            <person name="Wu Z."/>
            <person name="Chang J."/>
            <person name="Levy R."/>
            <person name="Crane S."/>
            <person name="Chen D.S."/>
            <person name="Capri G.R."/>
            <person name="Burnett J.R."/>
            <person name="Sudheesh P.S."/>
            <person name="Schipma M.J."/>
            <person name="Burd H."/>
            <person name="Bhattacharyya A."/>
            <person name="Rhodes L.D."/>
            <person name="Kaul R."/>
            <person name="Strom M.S."/>
        </authorList>
    </citation>
    <scope>NUCLEOTIDE SEQUENCE [LARGE SCALE GENOMIC DNA]</scope>
    <source>
        <strain evidence="5">ATCC 33209 / DSM 20767 / JCM 11484 / NBRC 15589 / NCIMB 2235</strain>
    </source>
</reference>
<keyword evidence="1 2" id="KW-0238">DNA-binding</keyword>
<feature type="DNA-binding region" description="H-T-H motif" evidence="2">
    <location>
        <begin position="18"/>
        <end position="37"/>
    </location>
</feature>
<dbReference type="KEGG" id="rsa:RSal33209_2831"/>
<evidence type="ECO:0000256" key="2">
    <source>
        <dbReference type="PROSITE-ProRule" id="PRU00335"/>
    </source>
</evidence>
<evidence type="ECO:0000313" key="4">
    <source>
        <dbReference type="EMBL" id="ABY24555.1"/>
    </source>
</evidence>
<gene>
    <name evidence="4" type="ordered locus">RSal33209_2831</name>
</gene>
<dbReference type="GO" id="GO:0003700">
    <property type="term" value="F:DNA-binding transcription factor activity"/>
    <property type="evidence" value="ECO:0007669"/>
    <property type="project" value="TreeGrafter"/>
</dbReference>
<dbReference type="SUPFAM" id="SSF46689">
    <property type="entry name" value="Homeodomain-like"/>
    <property type="match status" value="1"/>
</dbReference>
<dbReference type="PROSITE" id="PS50977">
    <property type="entry name" value="HTH_TETR_2"/>
    <property type="match status" value="1"/>
</dbReference>
<evidence type="ECO:0000256" key="1">
    <source>
        <dbReference type="ARBA" id="ARBA00023125"/>
    </source>
</evidence>
<protein>
    <submittedName>
        <fullName evidence="4">Transcriptional regulator, TetR family</fullName>
    </submittedName>
</protein>